<dbReference type="Proteomes" id="UP000828048">
    <property type="component" value="Chromosome 10"/>
</dbReference>
<gene>
    <name evidence="1" type="ORF">Vadar_003669</name>
</gene>
<evidence type="ECO:0000313" key="1">
    <source>
        <dbReference type="EMBL" id="KAH7839398.1"/>
    </source>
</evidence>
<organism evidence="1 2">
    <name type="scientific">Vaccinium darrowii</name>
    <dbReference type="NCBI Taxonomy" id="229202"/>
    <lineage>
        <taxon>Eukaryota</taxon>
        <taxon>Viridiplantae</taxon>
        <taxon>Streptophyta</taxon>
        <taxon>Embryophyta</taxon>
        <taxon>Tracheophyta</taxon>
        <taxon>Spermatophyta</taxon>
        <taxon>Magnoliopsida</taxon>
        <taxon>eudicotyledons</taxon>
        <taxon>Gunneridae</taxon>
        <taxon>Pentapetalae</taxon>
        <taxon>asterids</taxon>
        <taxon>Ericales</taxon>
        <taxon>Ericaceae</taxon>
        <taxon>Vaccinioideae</taxon>
        <taxon>Vaccinieae</taxon>
        <taxon>Vaccinium</taxon>
    </lineage>
</organism>
<comment type="caution">
    <text evidence="1">The sequence shown here is derived from an EMBL/GenBank/DDBJ whole genome shotgun (WGS) entry which is preliminary data.</text>
</comment>
<keyword evidence="2" id="KW-1185">Reference proteome</keyword>
<proteinExistence type="predicted"/>
<evidence type="ECO:0000313" key="2">
    <source>
        <dbReference type="Proteomes" id="UP000828048"/>
    </source>
</evidence>
<reference evidence="1 2" key="1">
    <citation type="journal article" date="2021" name="Hortic Res">
        <title>High-quality reference genome and annotation aids understanding of berry development for evergreen blueberry (Vaccinium darrowii).</title>
        <authorList>
            <person name="Yu J."/>
            <person name="Hulse-Kemp A.M."/>
            <person name="Babiker E."/>
            <person name="Staton M."/>
        </authorList>
    </citation>
    <scope>NUCLEOTIDE SEQUENCE [LARGE SCALE GENOMIC DNA]</scope>
    <source>
        <strain evidence="2">cv. NJ 8807/NJ 8810</strain>
        <tissue evidence="1">Young leaf</tissue>
    </source>
</reference>
<name>A0ACB7XF92_9ERIC</name>
<accession>A0ACB7XF92</accession>
<protein>
    <submittedName>
        <fullName evidence="1">Uncharacterized protein</fullName>
    </submittedName>
</protein>
<dbReference type="EMBL" id="CM037160">
    <property type="protein sequence ID" value="KAH7839398.1"/>
    <property type="molecule type" value="Genomic_DNA"/>
</dbReference>
<sequence>MEGENTEKRKQRDTDGEVLDGKRTRVGEDNGVKKTEEPDDDEVEEFFAILRRIRVAVEYFQKGRRPELAAKESSSRRSPSFLRRDFVAVDGVKGQGEEEGDTGLDLNAEPDSDSEPNPVNEPDV</sequence>